<keyword evidence="2" id="KW-1185">Reference proteome</keyword>
<accession>J9DUJ0</accession>
<dbReference type="GO" id="GO:0006744">
    <property type="term" value="P:ubiquinone biosynthetic process"/>
    <property type="evidence" value="ECO:0007669"/>
    <property type="project" value="InterPro"/>
</dbReference>
<evidence type="ECO:0000313" key="2">
    <source>
        <dbReference type="Proteomes" id="UP000004836"/>
    </source>
</evidence>
<proteinExistence type="predicted"/>
<gene>
    <name evidence="1" type="ORF">IMCC14465_15590</name>
</gene>
<evidence type="ECO:0000313" key="1">
    <source>
        <dbReference type="EMBL" id="EJW20672.1"/>
    </source>
</evidence>
<comment type="caution">
    <text evidence="1">The sequence shown here is derived from an EMBL/GenBank/DDBJ whole genome shotgun (WGS) entry which is preliminary data.</text>
</comment>
<organism evidence="1 2">
    <name type="scientific">alpha proteobacterium IMCC14465</name>
    <dbReference type="NCBI Taxonomy" id="1220535"/>
    <lineage>
        <taxon>Bacteria</taxon>
        <taxon>Pseudomonadati</taxon>
        <taxon>Pseudomonadota</taxon>
        <taxon>Alphaproteobacteria</taxon>
        <taxon>PS1 clade</taxon>
    </lineage>
</organism>
<dbReference type="AlphaFoldDB" id="J9DUJ0"/>
<dbReference type="Proteomes" id="UP000004836">
    <property type="component" value="Unassembled WGS sequence"/>
</dbReference>
<dbReference type="PANTHER" id="PTHR12922">
    <property type="entry name" value="UBIQUINONE BIOSYNTHESIS PROTEIN"/>
    <property type="match status" value="1"/>
</dbReference>
<protein>
    <recommendedName>
        <fullName evidence="3">Ubiquinone biosynthesis protein</fullName>
    </recommendedName>
</protein>
<name>J9DUJ0_9PROT</name>
<dbReference type="Pfam" id="PF05019">
    <property type="entry name" value="Coq4"/>
    <property type="match status" value="1"/>
</dbReference>
<reference evidence="1 2" key="1">
    <citation type="journal article" date="2012" name="J. Bacteriol.">
        <title>Genome Sequence of Strain IMCC14465, Isolated from the East Sea, Belonging to the PS1 Clade of Alphaproteobacteria.</title>
        <authorList>
            <person name="Yang S.J."/>
            <person name="Kang I."/>
            <person name="Cho J.C."/>
        </authorList>
    </citation>
    <scope>NUCLEOTIDE SEQUENCE [LARGE SCALE GENOMIC DNA]</scope>
    <source>
        <strain evidence="1 2">IMCC14465</strain>
    </source>
</reference>
<dbReference type="STRING" id="1220535.IMCC14465_15590"/>
<dbReference type="EMBL" id="ALYF01000006">
    <property type="protein sequence ID" value="EJW20672.1"/>
    <property type="molecule type" value="Genomic_DNA"/>
</dbReference>
<evidence type="ECO:0008006" key="3">
    <source>
        <dbReference type="Google" id="ProtNLM"/>
    </source>
</evidence>
<dbReference type="InterPro" id="IPR007715">
    <property type="entry name" value="Coq4"/>
</dbReference>
<dbReference type="PANTHER" id="PTHR12922:SF7">
    <property type="entry name" value="UBIQUINONE BIOSYNTHESIS PROTEIN COQ4 HOMOLOG, MITOCHONDRIAL"/>
    <property type="match status" value="1"/>
</dbReference>
<sequence>MAENSSKSAGKAPGLFDAIVAVKRLIADKEDTSQVFTILEALGKKSAGKSWQKFKKHPNYSLLREQPPLMNFLCDQKWLASLPEGSLGRQYLQFLQNENISAEGLMEASEKGFSGSRKLADEILEFHHRQRDAHDLWHVITGYGRDPLGELCLLAVSYRLLGNPGLLLIILFGGRHIKKHNPGFKFWKAIGEGFRHGREMVWLPAVDWKEVLPRPIEEARSMLNIQTPELYQDIIKATQDQGGIHFDEQLSAAE</sequence>
<dbReference type="eggNOG" id="COG5031">
    <property type="taxonomic scope" value="Bacteria"/>
</dbReference>